<dbReference type="AlphaFoldDB" id="S9Q4T6"/>
<dbReference type="OMA" id="MARMPND"/>
<feature type="region of interest" description="Disordered" evidence="5">
    <location>
        <begin position="21"/>
        <end position="67"/>
    </location>
</feature>
<dbReference type="InterPro" id="IPR009057">
    <property type="entry name" value="Homeodomain-like_sf"/>
</dbReference>
<dbReference type="VEuPathDB" id="FungiDB:SOCG_02539"/>
<dbReference type="GO" id="GO:0071807">
    <property type="term" value="P:replication fork arrest involved in DNA replication termination"/>
    <property type="evidence" value="ECO:0007669"/>
    <property type="project" value="EnsemblFungi"/>
</dbReference>
<dbReference type="InterPro" id="IPR001005">
    <property type="entry name" value="SANT/Myb"/>
</dbReference>
<dbReference type="PROSITE" id="PS50090">
    <property type="entry name" value="MYB_LIKE"/>
    <property type="match status" value="2"/>
</dbReference>
<sequence length="506" mass="58392">MNSSVLDPELQMPEFLGVKSLERTRKRKGDFDDTFSLNKGLNQSASELSESSEGLGSLNPAKESRRDDRSFEALMSLQTGSPSLSSSNQTVPMGTITTANIPLSTDDLGSKNYLSKPATNAGIIEGSAPVVSTAPLLMNTSIKKSPPQDTNSRGNARWTAEHWDYLEQRMQEFCDAFQMTHQQVGELLQDKRLHGPLSSLVKILVDEMPNFTRRTILRHLRAFYNIPGYEKYSRRNSSGKGDFGVQETAIIAQEIRNFILEQGWTEYQFCNQIWAGKCPKPIRSFYSNLYKKLSHRDAKSIYHHVRRAYNPFEERCVWSKEEDEELRRNVVEHGKCWTKIGRKMARMPNDCRDRWRDAVRFGDRLKRNAWSLDEETQLLQIVAELRNREDMTSDINWTLVAQLLGTRTRLQCRYKFQQLTKSAPKFELQDNVWLLERIYNSLVKYGDQIHWDAIVREANGRWSRDQMLFQFINLKKMIPSYDNLPLLEATQSAISDFKVVLSGFSS</sequence>
<protein>
    <submittedName>
        <fullName evidence="8">RNA polymerase I transcription termination factor Reb1</fullName>
    </submittedName>
</protein>
<dbReference type="Gene3D" id="1.10.10.60">
    <property type="entry name" value="Homeodomain-like"/>
    <property type="match status" value="2"/>
</dbReference>
<feature type="domain" description="Myb-like" evidence="6">
    <location>
        <begin position="362"/>
        <end position="420"/>
    </location>
</feature>
<gene>
    <name evidence="8" type="ORF">SOCG_02539</name>
</gene>
<dbReference type="Pfam" id="PF00249">
    <property type="entry name" value="Myb_DNA-binding"/>
    <property type="match status" value="2"/>
</dbReference>
<dbReference type="OrthoDB" id="39591at2759"/>
<comment type="subcellular location">
    <subcellularLocation>
        <location evidence="1">Nucleus</location>
    </subcellularLocation>
</comment>
<dbReference type="GO" id="GO:0000978">
    <property type="term" value="F:RNA polymerase II cis-regulatory region sequence-specific DNA binding"/>
    <property type="evidence" value="ECO:0007669"/>
    <property type="project" value="EnsemblFungi"/>
</dbReference>
<feature type="domain" description="Myb-like" evidence="6">
    <location>
        <begin position="310"/>
        <end position="359"/>
    </location>
</feature>
<keyword evidence="3" id="KW-0238">DNA-binding</keyword>
<evidence type="ECO:0000256" key="3">
    <source>
        <dbReference type="ARBA" id="ARBA00023125"/>
    </source>
</evidence>
<keyword evidence="4" id="KW-0539">Nucleus</keyword>
<dbReference type="InterPro" id="IPR049260">
    <property type="entry name" value="REB1_MybAD"/>
</dbReference>
<dbReference type="Proteomes" id="UP000016088">
    <property type="component" value="Unassembled WGS sequence"/>
</dbReference>
<evidence type="ECO:0000313" key="9">
    <source>
        <dbReference type="Proteomes" id="UP000016088"/>
    </source>
</evidence>
<dbReference type="GeneID" id="25031515"/>
<dbReference type="GO" id="GO:0071946">
    <property type="term" value="P:cis-acting DNA replication termination"/>
    <property type="evidence" value="ECO:0007669"/>
    <property type="project" value="EnsemblFungi"/>
</dbReference>
<evidence type="ECO:0000259" key="6">
    <source>
        <dbReference type="PROSITE" id="PS50090"/>
    </source>
</evidence>
<proteinExistence type="predicted"/>
<dbReference type="RefSeq" id="XP_013016485.1">
    <property type="nucleotide sequence ID" value="XM_013161031.1"/>
</dbReference>
<dbReference type="InterPro" id="IPR051651">
    <property type="entry name" value="DMTF1_DNA-bind_reg"/>
</dbReference>
<dbReference type="Pfam" id="PF21559">
    <property type="entry name" value="Reb1_MybAD"/>
    <property type="match status" value="2"/>
</dbReference>
<feature type="compositionally biased region" description="Polar residues" evidence="5">
    <location>
        <begin position="35"/>
        <end position="45"/>
    </location>
</feature>
<dbReference type="CDD" id="cd00167">
    <property type="entry name" value="SANT"/>
    <property type="match status" value="2"/>
</dbReference>
<dbReference type="SMART" id="SM00717">
    <property type="entry name" value="SANT"/>
    <property type="match status" value="2"/>
</dbReference>
<keyword evidence="9" id="KW-1185">Reference proteome</keyword>
<evidence type="ECO:0000256" key="5">
    <source>
        <dbReference type="SAM" id="MobiDB-lite"/>
    </source>
</evidence>
<feature type="compositionally biased region" description="Low complexity" evidence="5">
    <location>
        <begin position="46"/>
        <end position="58"/>
    </location>
</feature>
<evidence type="ECO:0000256" key="2">
    <source>
        <dbReference type="ARBA" id="ARBA00022737"/>
    </source>
</evidence>
<dbReference type="InterPro" id="IPR017930">
    <property type="entry name" value="Myb_dom"/>
</dbReference>
<evidence type="ECO:0000313" key="8">
    <source>
        <dbReference type="EMBL" id="EPX75062.1"/>
    </source>
</evidence>
<name>S9Q4T6_SCHOY</name>
<feature type="domain" description="HTH myb-type" evidence="7">
    <location>
        <begin position="310"/>
        <end position="363"/>
    </location>
</feature>
<dbReference type="HOGENOM" id="CLU_538797_0_0_1"/>
<dbReference type="eggNOG" id="KOG0051">
    <property type="taxonomic scope" value="Eukaryota"/>
</dbReference>
<evidence type="ECO:0000259" key="7">
    <source>
        <dbReference type="PROSITE" id="PS51294"/>
    </source>
</evidence>
<dbReference type="GO" id="GO:0031582">
    <property type="term" value="P:replication fork arrest at rDNA repeats"/>
    <property type="evidence" value="ECO:0007669"/>
    <property type="project" value="EnsemblFungi"/>
</dbReference>
<evidence type="ECO:0000256" key="4">
    <source>
        <dbReference type="ARBA" id="ARBA00023242"/>
    </source>
</evidence>
<dbReference type="PANTHER" id="PTHR46380">
    <property type="entry name" value="CYCLIN-D-BINDING MYB-LIKE TRANSCRIPTION FACTOR 1"/>
    <property type="match status" value="1"/>
</dbReference>
<dbReference type="GO" id="GO:0140602">
    <property type="term" value="C:nucleolar peripheral inclusion body"/>
    <property type="evidence" value="ECO:0007669"/>
    <property type="project" value="EnsemblFungi"/>
</dbReference>
<dbReference type="SUPFAM" id="SSF46689">
    <property type="entry name" value="Homeodomain-like"/>
    <property type="match status" value="2"/>
</dbReference>
<dbReference type="GO" id="GO:0006363">
    <property type="term" value="P:termination of RNA polymerase I transcription"/>
    <property type="evidence" value="ECO:0007669"/>
    <property type="project" value="EnsemblFungi"/>
</dbReference>
<organism evidence="8 9">
    <name type="scientific">Schizosaccharomyces octosporus (strain yFS286)</name>
    <name type="common">Fission yeast</name>
    <name type="synonym">Octosporomyces octosporus</name>
    <dbReference type="NCBI Taxonomy" id="483514"/>
    <lineage>
        <taxon>Eukaryota</taxon>
        <taxon>Fungi</taxon>
        <taxon>Dikarya</taxon>
        <taxon>Ascomycota</taxon>
        <taxon>Taphrinomycotina</taxon>
        <taxon>Schizosaccharomycetes</taxon>
        <taxon>Schizosaccharomycetales</taxon>
        <taxon>Schizosaccharomycetaceae</taxon>
        <taxon>Schizosaccharomyces</taxon>
    </lineage>
</organism>
<dbReference type="EMBL" id="KE503206">
    <property type="protein sequence ID" value="EPX75062.1"/>
    <property type="molecule type" value="Genomic_DNA"/>
</dbReference>
<dbReference type="GO" id="GO:0001147">
    <property type="term" value="F:transcription termination site sequence-specific DNA binding"/>
    <property type="evidence" value="ECO:0007669"/>
    <property type="project" value="EnsemblFungi"/>
</dbReference>
<dbReference type="GO" id="GO:0110035">
    <property type="term" value="F:rDNA spacer replication fork barrier binding, bending"/>
    <property type="evidence" value="ECO:0007669"/>
    <property type="project" value="EnsemblFungi"/>
</dbReference>
<reference evidence="8 9" key="1">
    <citation type="journal article" date="2011" name="Science">
        <title>Comparative functional genomics of the fission yeasts.</title>
        <authorList>
            <person name="Rhind N."/>
            <person name="Chen Z."/>
            <person name="Yassour M."/>
            <person name="Thompson D.A."/>
            <person name="Haas B.J."/>
            <person name="Habib N."/>
            <person name="Wapinski I."/>
            <person name="Roy S."/>
            <person name="Lin M.F."/>
            <person name="Heiman D.I."/>
            <person name="Young S.K."/>
            <person name="Furuya K."/>
            <person name="Guo Y."/>
            <person name="Pidoux A."/>
            <person name="Chen H.M."/>
            <person name="Robbertse B."/>
            <person name="Goldberg J.M."/>
            <person name="Aoki K."/>
            <person name="Bayne E.H."/>
            <person name="Berlin A.M."/>
            <person name="Desjardins C.A."/>
            <person name="Dobbs E."/>
            <person name="Dukaj L."/>
            <person name="Fan L."/>
            <person name="FitzGerald M.G."/>
            <person name="French C."/>
            <person name="Gujja S."/>
            <person name="Hansen K."/>
            <person name="Keifenheim D."/>
            <person name="Levin J.Z."/>
            <person name="Mosher R.A."/>
            <person name="Mueller C.A."/>
            <person name="Pfiffner J."/>
            <person name="Priest M."/>
            <person name="Russ C."/>
            <person name="Smialowska A."/>
            <person name="Swoboda P."/>
            <person name="Sykes S.M."/>
            <person name="Vaughn M."/>
            <person name="Vengrova S."/>
            <person name="Yoder R."/>
            <person name="Zeng Q."/>
            <person name="Allshire R."/>
            <person name="Baulcombe D."/>
            <person name="Birren B.W."/>
            <person name="Brown W."/>
            <person name="Ekwall K."/>
            <person name="Kellis M."/>
            <person name="Leatherwood J."/>
            <person name="Levin H."/>
            <person name="Margalit H."/>
            <person name="Martienssen R."/>
            <person name="Nieduszynski C.A."/>
            <person name="Spatafora J.W."/>
            <person name="Friedman N."/>
            <person name="Dalgaard J.Z."/>
            <person name="Baumann P."/>
            <person name="Niki H."/>
            <person name="Regev A."/>
            <person name="Nusbaum C."/>
        </authorList>
    </citation>
    <scope>NUCLEOTIDE SEQUENCE [LARGE SCALE GENOMIC DNA]</scope>
    <source>
        <strain evidence="9">yFS286</strain>
    </source>
</reference>
<keyword evidence="2" id="KW-0677">Repeat</keyword>
<dbReference type="GO" id="GO:0001228">
    <property type="term" value="F:DNA-binding transcription activator activity, RNA polymerase II-specific"/>
    <property type="evidence" value="ECO:0007669"/>
    <property type="project" value="EnsemblFungi"/>
</dbReference>
<dbReference type="PROSITE" id="PS51294">
    <property type="entry name" value="HTH_MYB"/>
    <property type="match status" value="1"/>
</dbReference>
<accession>S9Q4T6</accession>
<evidence type="ECO:0000256" key="1">
    <source>
        <dbReference type="ARBA" id="ARBA00004123"/>
    </source>
</evidence>
<dbReference type="PANTHER" id="PTHR46380:SF5">
    <property type="entry name" value="DNA-BINDING PROTEIN REB1"/>
    <property type="match status" value="1"/>
</dbReference>